<accession>A0AAN7LFQ4</accession>
<proteinExistence type="predicted"/>
<reference evidence="1 2" key="1">
    <citation type="journal article" date="2023" name="Hortic Res">
        <title>Pangenome of water caltrop reveals structural variations and asymmetric subgenome divergence after allopolyploidization.</title>
        <authorList>
            <person name="Zhang X."/>
            <person name="Chen Y."/>
            <person name="Wang L."/>
            <person name="Yuan Y."/>
            <person name="Fang M."/>
            <person name="Shi L."/>
            <person name="Lu R."/>
            <person name="Comes H.P."/>
            <person name="Ma Y."/>
            <person name="Chen Y."/>
            <person name="Huang G."/>
            <person name="Zhou Y."/>
            <person name="Zheng Z."/>
            <person name="Qiu Y."/>
        </authorList>
    </citation>
    <scope>NUCLEOTIDE SEQUENCE [LARGE SCALE GENOMIC DNA]</scope>
    <source>
        <strain evidence="1">F231</strain>
    </source>
</reference>
<protein>
    <submittedName>
        <fullName evidence="1">Uncharacterized protein</fullName>
    </submittedName>
</protein>
<dbReference type="EMBL" id="JAXQNO010000014">
    <property type="protein sequence ID" value="KAK4784455.1"/>
    <property type="molecule type" value="Genomic_DNA"/>
</dbReference>
<evidence type="ECO:0000313" key="2">
    <source>
        <dbReference type="Proteomes" id="UP001346149"/>
    </source>
</evidence>
<gene>
    <name evidence="1" type="ORF">SAY86_018823</name>
</gene>
<name>A0AAN7LFQ4_TRANT</name>
<sequence length="127" mass="14223">MYDRAEVRVLLPASSCGRDTLQIKPREEVSSKLMHTVHFQTQKKKKLDLLASLVTIFEVYPLDAVSEMTFVDGTLFSPLARFLLTTMKVETASNIVPRIPPVIPKARTIEEACLRSFFLGITPTAKA</sequence>
<dbReference type="Proteomes" id="UP001346149">
    <property type="component" value="Unassembled WGS sequence"/>
</dbReference>
<evidence type="ECO:0000313" key="1">
    <source>
        <dbReference type="EMBL" id="KAK4784455.1"/>
    </source>
</evidence>
<keyword evidence="2" id="KW-1185">Reference proteome</keyword>
<comment type="caution">
    <text evidence="1">The sequence shown here is derived from an EMBL/GenBank/DDBJ whole genome shotgun (WGS) entry which is preliminary data.</text>
</comment>
<organism evidence="1 2">
    <name type="scientific">Trapa natans</name>
    <name type="common">Water chestnut</name>
    <dbReference type="NCBI Taxonomy" id="22666"/>
    <lineage>
        <taxon>Eukaryota</taxon>
        <taxon>Viridiplantae</taxon>
        <taxon>Streptophyta</taxon>
        <taxon>Embryophyta</taxon>
        <taxon>Tracheophyta</taxon>
        <taxon>Spermatophyta</taxon>
        <taxon>Magnoliopsida</taxon>
        <taxon>eudicotyledons</taxon>
        <taxon>Gunneridae</taxon>
        <taxon>Pentapetalae</taxon>
        <taxon>rosids</taxon>
        <taxon>malvids</taxon>
        <taxon>Myrtales</taxon>
        <taxon>Lythraceae</taxon>
        <taxon>Trapa</taxon>
    </lineage>
</organism>
<dbReference type="AlphaFoldDB" id="A0AAN7LFQ4"/>